<dbReference type="AlphaFoldDB" id="I1CKA0"/>
<name>I1CKA0_RHIO9</name>
<accession>I1CKA0</accession>
<dbReference type="EMBL" id="CH476743">
    <property type="protein sequence ID" value="EIE88880.1"/>
    <property type="molecule type" value="Genomic_DNA"/>
</dbReference>
<sequence>MVWINDVKSCFFYFRYDSVQVVAPLENILMVLVDNVVHVRGLFFVKNKDDLRINSPADRRLFWGISLVIWPLVVCSVANCSLDGSAVELVVVME</sequence>
<reference evidence="1 2" key="1">
    <citation type="journal article" date="2009" name="PLoS Genet.">
        <title>Genomic analysis of the basal lineage fungus Rhizopus oryzae reveals a whole-genome duplication.</title>
        <authorList>
            <person name="Ma L.-J."/>
            <person name="Ibrahim A.S."/>
            <person name="Skory C."/>
            <person name="Grabherr M.G."/>
            <person name="Burger G."/>
            <person name="Butler M."/>
            <person name="Elias M."/>
            <person name="Idnurm A."/>
            <person name="Lang B.F."/>
            <person name="Sone T."/>
            <person name="Abe A."/>
            <person name="Calvo S.E."/>
            <person name="Corrochano L.M."/>
            <person name="Engels R."/>
            <person name="Fu J."/>
            <person name="Hansberg W."/>
            <person name="Kim J.-M."/>
            <person name="Kodira C.D."/>
            <person name="Koehrsen M.J."/>
            <person name="Liu B."/>
            <person name="Miranda-Saavedra D."/>
            <person name="O'Leary S."/>
            <person name="Ortiz-Castellanos L."/>
            <person name="Poulter R."/>
            <person name="Rodriguez-Romero J."/>
            <person name="Ruiz-Herrera J."/>
            <person name="Shen Y.-Q."/>
            <person name="Zeng Q."/>
            <person name="Galagan J."/>
            <person name="Birren B.W."/>
            <person name="Cuomo C.A."/>
            <person name="Wickes B.L."/>
        </authorList>
    </citation>
    <scope>NUCLEOTIDE SEQUENCE [LARGE SCALE GENOMIC DNA]</scope>
    <source>
        <strain evidence="2">RA 99-880 / ATCC MYA-4621 / FGSC 9543 / NRRL 43880</strain>
    </source>
</reference>
<gene>
    <name evidence="1" type="ORF">RO3G_13591</name>
</gene>
<dbReference type="InParanoid" id="I1CKA0"/>
<proteinExistence type="predicted"/>
<evidence type="ECO:0000313" key="2">
    <source>
        <dbReference type="Proteomes" id="UP000009138"/>
    </source>
</evidence>
<protein>
    <submittedName>
        <fullName evidence="1">Uncharacterized protein</fullName>
    </submittedName>
</protein>
<evidence type="ECO:0000313" key="1">
    <source>
        <dbReference type="EMBL" id="EIE88880.1"/>
    </source>
</evidence>
<dbReference type="GeneID" id="93620556"/>
<dbReference type="RefSeq" id="XP_067524276.1">
    <property type="nucleotide sequence ID" value="XM_067668175.1"/>
</dbReference>
<keyword evidence="2" id="KW-1185">Reference proteome</keyword>
<organism evidence="1 2">
    <name type="scientific">Rhizopus delemar (strain RA 99-880 / ATCC MYA-4621 / FGSC 9543 / NRRL 43880)</name>
    <name type="common">Mucormycosis agent</name>
    <name type="synonym">Rhizopus arrhizus var. delemar</name>
    <dbReference type="NCBI Taxonomy" id="246409"/>
    <lineage>
        <taxon>Eukaryota</taxon>
        <taxon>Fungi</taxon>
        <taxon>Fungi incertae sedis</taxon>
        <taxon>Mucoromycota</taxon>
        <taxon>Mucoromycotina</taxon>
        <taxon>Mucoromycetes</taxon>
        <taxon>Mucorales</taxon>
        <taxon>Mucorineae</taxon>
        <taxon>Rhizopodaceae</taxon>
        <taxon>Rhizopus</taxon>
    </lineage>
</organism>
<dbReference type="VEuPathDB" id="FungiDB:RO3G_13591"/>
<dbReference type="Proteomes" id="UP000009138">
    <property type="component" value="Unassembled WGS sequence"/>
</dbReference>